<dbReference type="Proteomes" id="UP000823941">
    <property type="component" value="Chromosome 20"/>
</dbReference>
<accession>A0ABQ7QAN3</accession>
<keyword evidence="3" id="KW-1185">Reference proteome</keyword>
<organism evidence="2 3">
    <name type="scientific">Plutella xylostella</name>
    <name type="common">Diamondback moth</name>
    <name type="synonym">Plutella maculipennis</name>
    <dbReference type="NCBI Taxonomy" id="51655"/>
    <lineage>
        <taxon>Eukaryota</taxon>
        <taxon>Metazoa</taxon>
        <taxon>Ecdysozoa</taxon>
        <taxon>Arthropoda</taxon>
        <taxon>Hexapoda</taxon>
        <taxon>Insecta</taxon>
        <taxon>Pterygota</taxon>
        <taxon>Neoptera</taxon>
        <taxon>Endopterygota</taxon>
        <taxon>Lepidoptera</taxon>
        <taxon>Glossata</taxon>
        <taxon>Ditrysia</taxon>
        <taxon>Yponomeutoidea</taxon>
        <taxon>Plutellidae</taxon>
        <taxon>Plutella</taxon>
    </lineage>
</organism>
<evidence type="ECO:0000313" key="2">
    <source>
        <dbReference type="EMBL" id="KAG7300983.1"/>
    </source>
</evidence>
<feature type="compositionally biased region" description="Polar residues" evidence="1">
    <location>
        <begin position="47"/>
        <end position="56"/>
    </location>
</feature>
<dbReference type="EMBL" id="JAHIBW010000020">
    <property type="protein sequence ID" value="KAG7300983.1"/>
    <property type="molecule type" value="Genomic_DNA"/>
</dbReference>
<comment type="caution">
    <text evidence="2">The sequence shown here is derived from an EMBL/GenBank/DDBJ whole genome shotgun (WGS) entry which is preliminary data.</text>
</comment>
<evidence type="ECO:0000256" key="1">
    <source>
        <dbReference type="SAM" id="MobiDB-lite"/>
    </source>
</evidence>
<proteinExistence type="predicted"/>
<feature type="region of interest" description="Disordered" evidence="1">
    <location>
        <begin position="47"/>
        <end position="85"/>
    </location>
</feature>
<name>A0ABQ7QAN3_PLUXY</name>
<sequence>MSREQTDAPLVCHPHPLFSAYLTRKRAAADISTDDAGSQRLASFSASLVEAGSSSPAEARRLPAGNKAEPSASHRARTPPTLAEL</sequence>
<protein>
    <submittedName>
        <fullName evidence="2">Uncharacterized protein</fullName>
    </submittedName>
</protein>
<reference evidence="2 3" key="1">
    <citation type="submission" date="2021-06" db="EMBL/GenBank/DDBJ databases">
        <title>A haploid diamondback moth (Plutella xylostella L.) genome assembly resolves 31 chromosomes and identifies a diamide resistance mutation.</title>
        <authorList>
            <person name="Ward C.M."/>
            <person name="Perry K.D."/>
            <person name="Baker G."/>
            <person name="Powis K."/>
            <person name="Heckel D.G."/>
            <person name="Baxter S.W."/>
        </authorList>
    </citation>
    <scope>NUCLEOTIDE SEQUENCE [LARGE SCALE GENOMIC DNA]</scope>
    <source>
        <strain evidence="2 3">LV</strain>
        <tissue evidence="2">Single pupa</tissue>
    </source>
</reference>
<gene>
    <name evidence="2" type="ORF">JYU34_015345</name>
</gene>
<evidence type="ECO:0000313" key="3">
    <source>
        <dbReference type="Proteomes" id="UP000823941"/>
    </source>
</evidence>